<evidence type="ECO:0000256" key="8">
    <source>
        <dbReference type="ARBA" id="ARBA00023214"/>
    </source>
</evidence>
<name>A0ABY2QF33_9SPHN</name>
<keyword evidence="9" id="KW-0407">Ion channel</keyword>
<keyword evidence="6 10" id="KW-0472">Membrane</keyword>
<feature type="transmembrane region" description="Helical" evidence="10">
    <location>
        <begin position="204"/>
        <end position="221"/>
    </location>
</feature>
<dbReference type="InterPro" id="IPR050368">
    <property type="entry name" value="ClC-type_chloride_channel"/>
</dbReference>
<feature type="transmembrane region" description="Helical" evidence="10">
    <location>
        <begin position="148"/>
        <end position="168"/>
    </location>
</feature>
<feature type="transmembrane region" description="Helical" evidence="10">
    <location>
        <begin position="6"/>
        <end position="24"/>
    </location>
</feature>
<dbReference type="Gene3D" id="1.10.3080.10">
    <property type="entry name" value="Clc chloride channel"/>
    <property type="match status" value="1"/>
</dbReference>
<evidence type="ECO:0000256" key="1">
    <source>
        <dbReference type="ARBA" id="ARBA00004141"/>
    </source>
</evidence>
<evidence type="ECO:0000256" key="4">
    <source>
        <dbReference type="ARBA" id="ARBA00022989"/>
    </source>
</evidence>
<dbReference type="Proteomes" id="UP000308038">
    <property type="component" value="Unassembled WGS sequence"/>
</dbReference>
<reference evidence="11 12" key="1">
    <citation type="submission" date="2019-04" db="EMBL/GenBank/DDBJ databases">
        <title>Microbes associate with the intestines of laboratory mice.</title>
        <authorList>
            <person name="Navarre W."/>
            <person name="Wong E."/>
            <person name="Huang K.C."/>
            <person name="Tropini C."/>
            <person name="Ng K."/>
            <person name="Yu B."/>
        </authorList>
    </citation>
    <scope>NUCLEOTIDE SEQUENCE [LARGE SCALE GENOMIC DNA]</scope>
    <source>
        <strain evidence="11 12">NM83_B4-11</strain>
    </source>
</reference>
<evidence type="ECO:0000256" key="6">
    <source>
        <dbReference type="ARBA" id="ARBA00023136"/>
    </source>
</evidence>
<dbReference type="PANTHER" id="PTHR43427">
    <property type="entry name" value="CHLORIDE CHANNEL PROTEIN CLC-E"/>
    <property type="match status" value="1"/>
</dbReference>
<dbReference type="EMBL" id="SSTI01000009">
    <property type="protein sequence ID" value="THG39168.1"/>
    <property type="molecule type" value="Genomic_DNA"/>
</dbReference>
<comment type="caution">
    <text evidence="11">The sequence shown here is derived from an EMBL/GenBank/DDBJ whole genome shotgun (WGS) entry which is preliminary data.</text>
</comment>
<sequence length="228" mass="23225">MAAGAAAVLTCAFDAPVAGVLFVIGKTRRQFAWRTGTYMAVILVTVLSTVMTRGIGGTIAELPMSPAEVLLPMLPLFVLLRRLLGGLGVLLNAGLLRGLAFADAAQRRLYYAYFAAIGLAVGALMVLVPQAATGGEALIRGWVSAEAGVRVMLLLATARYCVIVASYSTGVPGGIFAPILSLAACVGVAFARAASAFLPDGSSATSAFVIAPMGGLFTASVRSPLGSS</sequence>
<proteinExistence type="predicted"/>
<accession>A0ABY2QF33</accession>
<evidence type="ECO:0000313" key="11">
    <source>
        <dbReference type="EMBL" id="THG39168.1"/>
    </source>
</evidence>
<feature type="transmembrane region" description="Helical" evidence="10">
    <location>
        <begin position="175"/>
        <end position="198"/>
    </location>
</feature>
<dbReference type="PANTHER" id="PTHR43427:SF6">
    <property type="entry name" value="CHLORIDE CHANNEL PROTEIN CLC-E"/>
    <property type="match status" value="1"/>
</dbReference>
<dbReference type="InterPro" id="IPR014743">
    <property type="entry name" value="Cl-channel_core"/>
</dbReference>
<feature type="transmembrane region" description="Helical" evidence="10">
    <location>
        <begin position="108"/>
        <end position="128"/>
    </location>
</feature>
<dbReference type="InterPro" id="IPR001807">
    <property type="entry name" value="ClC"/>
</dbReference>
<feature type="transmembrane region" description="Helical" evidence="10">
    <location>
        <begin position="36"/>
        <end position="56"/>
    </location>
</feature>
<keyword evidence="8" id="KW-0868">Chloride</keyword>
<keyword evidence="4 10" id="KW-1133">Transmembrane helix</keyword>
<evidence type="ECO:0000256" key="10">
    <source>
        <dbReference type="SAM" id="Phobius"/>
    </source>
</evidence>
<evidence type="ECO:0000313" key="12">
    <source>
        <dbReference type="Proteomes" id="UP000308038"/>
    </source>
</evidence>
<keyword evidence="7" id="KW-0869">Chloride channel</keyword>
<dbReference type="SUPFAM" id="SSF81340">
    <property type="entry name" value="Clc chloride channel"/>
    <property type="match status" value="1"/>
</dbReference>
<keyword evidence="2" id="KW-0813">Transport</keyword>
<evidence type="ECO:0000256" key="3">
    <source>
        <dbReference type="ARBA" id="ARBA00022692"/>
    </source>
</evidence>
<evidence type="ECO:0000256" key="7">
    <source>
        <dbReference type="ARBA" id="ARBA00023173"/>
    </source>
</evidence>
<gene>
    <name evidence="11" type="ORF">E5988_13070</name>
</gene>
<evidence type="ECO:0000256" key="9">
    <source>
        <dbReference type="ARBA" id="ARBA00023303"/>
    </source>
</evidence>
<evidence type="ECO:0000256" key="2">
    <source>
        <dbReference type="ARBA" id="ARBA00022448"/>
    </source>
</evidence>
<evidence type="ECO:0000256" key="5">
    <source>
        <dbReference type="ARBA" id="ARBA00023065"/>
    </source>
</evidence>
<dbReference type="RefSeq" id="WP_136451944.1">
    <property type="nucleotide sequence ID" value="NZ_SSTI01000009.1"/>
</dbReference>
<keyword evidence="3 10" id="KW-0812">Transmembrane</keyword>
<dbReference type="PRINTS" id="PR00762">
    <property type="entry name" value="CLCHANNEL"/>
</dbReference>
<keyword evidence="12" id="KW-1185">Reference proteome</keyword>
<dbReference type="Pfam" id="PF00654">
    <property type="entry name" value="Voltage_CLC"/>
    <property type="match status" value="1"/>
</dbReference>
<comment type="subcellular location">
    <subcellularLocation>
        <location evidence="1">Membrane</location>
        <topology evidence="1">Multi-pass membrane protein</topology>
    </subcellularLocation>
</comment>
<feature type="transmembrane region" description="Helical" evidence="10">
    <location>
        <begin position="76"/>
        <end position="96"/>
    </location>
</feature>
<keyword evidence="5" id="KW-0406">Ion transport</keyword>
<organism evidence="11 12">
    <name type="scientific">Sphingomonas olei</name>
    <dbReference type="NCBI Taxonomy" id="1886787"/>
    <lineage>
        <taxon>Bacteria</taxon>
        <taxon>Pseudomonadati</taxon>
        <taxon>Pseudomonadota</taxon>
        <taxon>Alphaproteobacteria</taxon>
        <taxon>Sphingomonadales</taxon>
        <taxon>Sphingomonadaceae</taxon>
        <taxon>Sphingomonas</taxon>
    </lineage>
</organism>
<protein>
    <submittedName>
        <fullName evidence="11">Uncharacterized protein</fullName>
    </submittedName>
</protein>